<dbReference type="PANTHER" id="PTHR22916:SF51">
    <property type="entry name" value="GLYCOSYLTRANSFERASE EPSH-RELATED"/>
    <property type="match status" value="1"/>
</dbReference>
<evidence type="ECO:0000313" key="4">
    <source>
        <dbReference type="EMBL" id="KAA6338763.1"/>
    </source>
</evidence>
<evidence type="ECO:0000256" key="1">
    <source>
        <dbReference type="ARBA" id="ARBA00022676"/>
    </source>
</evidence>
<dbReference type="InterPro" id="IPR029044">
    <property type="entry name" value="Nucleotide-diphossugar_trans"/>
</dbReference>
<feature type="domain" description="Glycosyltransferase 2-like" evidence="3">
    <location>
        <begin position="8"/>
        <end position="141"/>
    </location>
</feature>
<dbReference type="InterPro" id="IPR001173">
    <property type="entry name" value="Glyco_trans_2-like"/>
</dbReference>
<dbReference type="Gene3D" id="3.90.550.10">
    <property type="entry name" value="Spore Coat Polysaccharide Biosynthesis Protein SpsA, Chain A"/>
    <property type="match status" value="1"/>
</dbReference>
<dbReference type="EC" id="2.4.-.-" evidence="4"/>
<keyword evidence="1 4" id="KW-0328">Glycosyltransferase</keyword>
<dbReference type="SUPFAM" id="SSF53448">
    <property type="entry name" value="Nucleotide-diphospho-sugar transferases"/>
    <property type="match status" value="1"/>
</dbReference>
<comment type="caution">
    <text evidence="4">The sequence shown here is derived from an EMBL/GenBank/DDBJ whole genome shotgun (WGS) entry which is preliminary data.</text>
</comment>
<keyword evidence="2 4" id="KW-0808">Transferase</keyword>
<gene>
    <name evidence="4" type="ORF">EZS27_013262</name>
</gene>
<dbReference type="CDD" id="cd00761">
    <property type="entry name" value="Glyco_tranf_GTA_type"/>
    <property type="match status" value="1"/>
</dbReference>
<sequence>MEKSPKVSVIIPIYKVESYIERCACSLFEQTLDDIEYIFVNDCTPDSSMTILFDVIEQYPRRKPQIQIIHHDVNKGLPTARNSGLKIAVGEYIIHCDSDDWVEKDMYESLYNKAVEEDADIVGCDYFYEYINKSVYTKLLFGQNENKCFQKMLSINGIYGNTWNRLVKKNIYTDNNIRFPEEISMCEDIVATLQLHYFAKKISYIPKAFYHYTQYHMNSITKCVNQQQLEDMLQSCQIIESFLHQHHIYEQYYKLFMERVFKYKQNMILIKSLRDFEHWHTIWPESNQLQLIWHYTIPLKMKIIFSLVKYKLYSIVIYLLEMKLRMNYSAACSEVSNKN</sequence>
<dbReference type="EMBL" id="SNRY01000590">
    <property type="protein sequence ID" value="KAA6338763.1"/>
    <property type="molecule type" value="Genomic_DNA"/>
</dbReference>
<name>A0A5J4S0F9_9ZZZZ</name>
<dbReference type="Pfam" id="PF00535">
    <property type="entry name" value="Glycos_transf_2"/>
    <property type="match status" value="1"/>
</dbReference>
<reference evidence="4" key="1">
    <citation type="submission" date="2019-03" db="EMBL/GenBank/DDBJ databases">
        <title>Single cell metagenomics reveals metabolic interactions within the superorganism composed of flagellate Streblomastix strix and complex community of Bacteroidetes bacteria on its surface.</title>
        <authorList>
            <person name="Treitli S.C."/>
            <person name="Kolisko M."/>
            <person name="Husnik F."/>
            <person name="Keeling P."/>
            <person name="Hampl V."/>
        </authorList>
    </citation>
    <scope>NUCLEOTIDE SEQUENCE</scope>
    <source>
        <strain evidence="4">STM</strain>
    </source>
</reference>
<evidence type="ECO:0000259" key="3">
    <source>
        <dbReference type="Pfam" id="PF00535"/>
    </source>
</evidence>
<protein>
    <submittedName>
        <fullName evidence="4">Putative glycosyltransferase EpsH</fullName>
        <ecNumber evidence="4">2.4.-.-</ecNumber>
    </submittedName>
</protein>
<dbReference type="GO" id="GO:0016757">
    <property type="term" value="F:glycosyltransferase activity"/>
    <property type="evidence" value="ECO:0007669"/>
    <property type="project" value="UniProtKB-KW"/>
</dbReference>
<proteinExistence type="predicted"/>
<dbReference type="AlphaFoldDB" id="A0A5J4S0F9"/>
<accession>A0A5J4S0F9</accession>
<evidence type="ECO:0000256" key="2">
    <source>
        <dbReference type="ARBA" id="ARBA00022679"/>
    </source>
</evidence>
<organism evidence="4">
    <name type="scientific">termite gut metagenome</name>
    <dbReference type="NCBI Taxonomy" id="433724"/>
    <lineage>
        <taxon>unclassified sequences</taxon>
        <taxon>metagenomes</taxon>
        <taxon>organismal metagenomes</taxon>
    </lineage>
</organism>
<dbReference type="PANTHER" id="PTHR22916">
    <property type="entry name" value="GLYCOSYLTRANSFERASE"/>
    <property type="match status" value="1"/>
</dbReference>